<evidence type="ECO:0000313" key="1">
    <source>
        <dbReference type="EMBL" id="XCH00448.1"/>
    </source>
</evidence>
<dbReference type="Pfam" id="PF23848">
    <property type="entry name" value="DUF7212"/>
    <property type="match status" value="1"/>
</dbReference>
<protein>
    <submittedName>
        <fullName evidence="1">Uncharacterized protein</fullName>
    </submittedName>
</protein>
<dbReference type="InterPro" id="IPR055636">
    <property type="entry name" value="DUF7212"/>
</dbReference>
<accession>A0AAU8EIB8</accession>
<sequence>MEQHSATNELSKYRHGGLEPTSINLLRLISELEGSYQLTKYMAFDEDNAILEEMKSRYYKLYFKTAKEEKNARPD</sequence>
<reference evidence="1" key="1">
    <citation type="submission" date="2024-05" db="EMBL/GenBank/DDBJ databases">
        <authorList>
            <person name="Su C."/>
        </authorList>
    </citation>
    <scope>NUCLEOTIDE SEQUENCE</scope>
</reference>
<dbReference type="EMBL" id="PP861117">
    <property type="protein sequence ID" value="XCH00448.1"/>
    <property type="molecule type" value="Genomic_DNA"/>
</dbReference>
<name>A0AAU8EIB8_9CAUD</name>
<organism evidence="1">
    <name type="scientific">Synechococcus phage QB2</name>
    <dbReference type="NCBI Taxonomy" id="3159453"/>
    <lineage>
        <taxon>Viruses</taxon>
        <taxon>Duplodnaviria</taxon>
        <taxon>Heunggongvirae</taxon>
        <taxon>Uroviricota</taxon>
        <taxon>Caudoviricetes</taxon>
        <taxon>Pantevenvirales</taxon>
        <taxon>Kyanoviridae</taxon>
    </lineage>
</organism>
<proteinExistence type="predicted"/>